<name>A0A6J1QJR1_9HYME</name>
<organism evidence="1 2">
    <name type="scientific">Temnothorax curvispinosus</name>
    <dbReference type="NCBI Taxonomy" id="300111"/>
    <lineage>
        <taxon>Eukaryota</taxon>
        <taxon>Metazoa</taxon>
        <taxon>Ecdysozoa</taxon>
        <taxon>Arthropoda</taxon>
        <taxon>Hexapoda</taxon>
        <taxon>Insecta</taxon>
        <taxon>Pterygota</taxon>
        <taxon>Neoptera</taxon>
        <taxon>Endopterygota</taxon>
        <taxon>Hymenoptera</taxon>
        <taxon>Apocrita</taxon>
        <taxon>Aculeata</taxon>
        <taxon>Formicoidea</taxon>
        <taxon>Formicidae</taxon>
        <taxon>Myrmicinae</taxon>
        <taxon>Temnothorax</taxon>
    </lineage>
</organism>
<dbReference type="AlphaFoldDB" id="A0A6J1QJR1"/>
<proteinExistence type="predicted"/>
<gene>
    <name evidence="2" type="primary">LOC112461189</name>
</gene>
<dbReference type="GeneID" id="112461189"/>
<keyword evidence="1" id="KW-1185">Reference proteome</keyword>
<protein>
    <submittedName>
        <fullName evidence="2">Uncharacterized protein LOC112461189</fullName>
    </submittedName>
</protein>
<accession>A0A6J1QJR1</accession>
<reference evidence="2" key="1">
    <citation type="submission" date="2025-08" db="UniProtKB">
        <authorList>
            <consortium name="RefSeq"/>
        </authorList>
    </citation>
    <scope>IDENTIFICATION</scope>
    <source>
        <tissue evidence="2">Whole body</tissue>
    </source>
</reference>
<sequence>MLGLKFLPVGVQRFNASFKDASSNVGFAQLSRVFRCSGYTGLLELTGARTHRPYTDAEPDIRLEGPKCLSARDGWSGTGGSVLYLDRVLILITISLFSQRVYNKVLE</sequence>
<evidence type="ECO:0000313" key="1">
    <source>
        <dbReference type="Proteomes" id="UP000504618"/>
    </source>
</evidence>
<dbReference type="Proteomes" id="UP000504618">
    <property type="component" value="Unplaced"/>
</dbReference>
<evidence type="ECO:0000313" key="2">
    <source>
        <dbReference type="RefSeq" id="XP_024882108.1"/>
    </source>
</evidence>
<dbReference type="RefSeq" id="XP_024882108.1">
    <property type="nucleotide sequence ID" value="XM_025026340.1"/>
</dbReference>